<sequence>MNEYLAIDSGGYLCMNILCALIAAWWDASQRSWGGVQLNRSASE</sequence>
<gene>
    <name evidence="2" type="ORF">NP493_224g03069</name>
</gene>
<evidence type="ECO:0000313" key="2">
    <source>
        <dbReference type="EMBL" id="KAK2185773.1"/>
    </source>
</evidence>
<comment type="caution">
    <text evidence="2">The sequence shown here is derived from an EMBL/GenBank/DDBJ whole genome shotgun (WGS) entry which is preliminary data.</text>
</comment>
<keyword evidence="1" id="KW-0472">Membrane</keyword>
<organism evidence="2 3">
    <name type="scientific">Ridgeia piscesae</name>
    <name type="common">Tubeworm</name>
    <dbReference type="NCBI Taxonomy" id="27915"/>
    <lineage>
        <taxon>Eukaryota</taxon>
        <taxon>Metazoa</taxon>
        <taxon>Spiralia</taxon>
        <taxon>Lophotrochozoa</taxon>
        <taxon>Annelida</taxon>
        <taxon>Polychaeta</taxon>
        <taxon>Sedentaria</taxon>
        <taxon>Canalipalpata</taxon>
        <taxon>Sabellida</taxon>
        <taxon>Siboglinidae</taxon>
        <taxon>Ridgeia</taxon>
    </lineage>
</organism>
<dbReference type="Proteomes" id="UP001209878">
    <property type="component" value="Unassembled WGS sequence"/>
</dbReference>
<keyword evidence="1" id="KW-0812">Transmembrane</keyword>
<evidence type="ECO:0000256" key="1">
    <source>
        <dbReference type="SAM" id="Phobius"/>
    </source>
</evidence>
<keyword evidence="3" id="KW-1185">Reference proteome</keyword>
<feature type="transmembrane region" description="Helical" evidence="1">
    <location>
        <begin position="6"/>
        <end position="26"/>
    </location>
</feature>
<protein>
    <submittedName>
        <fullName evidence="2">Uncharacterized protein</fullName>
    </submittedName>
</protein>
<evidence type="ECO:0000313" key="3">
    <source>
        <dbReference type="Proteomes" id="UP001209878"/>
    </source>
</evidence>
<keyword evidence="1" id="KW-1133">Transmembrane helix</keyword>
<name>A0AAD9P090_RIDPI</name>
<reference evidence="2" key="1">
    <citation type="journal article" date="2023" name="Mol. Biol. Evol.">
        <title>Third-Generation Sequencing Reveals the Adaptive Role of the Epigenome in Three Deep-Sea Polychaetes.</title>
        <authorList>
            <person name="Perez M."/>
            <person name="Aroh O."/>
            <person name="Sun Y."/>
            <person name="Lan Y."/>
            <person name="Juniper S.K."/>
            <person name="Young C.R."/>
            <person name="Angers B."/>
            <person name="Qian P.Y."/>
        </authorList>
    </citation>
    <scope>NUCLEOTIDE SEQUENCE</scope>
    <source>
        <strain evidence="2">R07B-5</strain>
    </source>
</reference>
<proteinExistence type="predicted"/>
<dbReference type="AlphaFoldDB" id="A0AAD9P090"/>
<accession>A0AAD9P090</accession>
<dbReference type="EMBL" id="JAODUO010000223">
    <property type="protein sequence ID" value="KAK2185773.1"/>
    <property type="molecule type" value="Genomic_DNA"/>
</dbReference>